<protein>
    <submittedName>
        <fullName evidence="1">Uncharacterized protein</fullName>
    </submittedName>
</protein>
<proteinExistence type="predicted"/>
<keyword evidence="2" id="KW-1185">Reference proteome</keyword>
<comment type="caution">
    <text evidence="1">The sequence shown here is derived from an EMBL/GenBank/DDBJ whole genome shotgun (WGS) entry which is preliminary data.</text>
</comment>
<organism evidence="1 2">
    <name type="scientific">Brachionus plicatilis</name>
    <name type="common">Marine rotifer</name>
    <name type="synonym">Brachionus muelleri</name>
    <dbReference type="NCBI Taxonomy" id="10195"/>
    <lineage>
        <taxon>Eukaryota</taxon>
        <taxon>Metazoa</taxon>
        <taxon>Spiralia</taxon>
        <taxon>Gnathifera</taxon>
        <taxon>Rotifera</taxon>
        <taxon>Eurotatoria</taxon>
        <taxon>Monogononta</taxon>
        <taxon>Pseudotrocha</taxon>
        <taxon>Ploima</taxon>
        <taxon>Brachionidae</taxon>
        <taxon>Brachionus</taxon>
    </lineage>
</organism>
<dbReference type="EMBL" id="REGN01004815">
    <property type="protein sequence ID" value="RNA16081.1"/>
    <property type="molecule type" value="Genomic_DNA"/>
</dbReference>
<gene>
    <name evidence="1" type="ORF">BpHYR1_007191</name>
</gene>
<dbReference type="AlphaFoldDB" id="A0A3M7QYA2"/>
<evidence type="ECO:0000313" key="2">
    <source>
        <dbReference type="Proteomes" id="UP000276133"/>
    </source>
</evidence>
<name>A0A3M7QYA2_BRAPC</name>
<accession>A0A3M7QYA2</accession>
<evidence type="ECO:0000313" key="1">
    <source>
        <dbReference type="EMBL" id="RNA16081.1"/>
    </source>
</evidence>
<dbReference type="Proteomes" id="UP000276133">
    <property type="component" value="Unassembled WGS sequence"/>
</dbReference>
<reference evidence="1 2" key="1">
    <citation type="journal article" date="2018" name="Sci. Rep.">
        <title>Genomic signatures of local adaptation to the degree of environmental predictability in rotifers.</title>
        <authorList>
            <person name="Franch-Gras L."/>
            <person name="Hahn C."/>
            <person name="Garcia-Roger E.M."/>
            <person name="Carmona M.J."/>
            <person name="Serra M."/>
            <person name="Gomez A."/>
        </authorList>
    </citation>
    <scope>NUCLEOTIDE SEQUENCE [LARGE SCALE GENOMIC DNA]</scope>
    <source>
        <strain evidence="1">HYR1</strain>
    </source>
</reference>
<sequence>MIVHGQLSGKDFEIFCLLYYTSVVIRLSYKNLKNLKRSQFNQVYLNKKRKKSNFWEEFLKYSTTSIL</sequence>